<evidence type="ECO:0000313" key="5">
    <source>
        <dbReference type="Proteomes" id="UP000078555"/>
    </source>
</evidence>
<organism evidence="3 4">
    <name type="scientific">Plasmodium ovale wallikeri</name>
    <dbReference type="NCBI Taxonomy" id="864142"/>
    <lineage>
        <taxon>Eukaryota</taxon>
        <taxon>Sar</taxon>
        <taxon>Alveolata</taxon>
        <taxon>Apicomplexa</taxon>
        <taxon>Aconoidasida</taxon>
        <taxon>Haemosporida</taxon>
        <taxon>Plasmodiidae</taxon>
        <taxon>Plasmodium</taxon>
        <taxon>Plasmodium (Plasmodium)</taxon>
    </lineage>
</organism>
<gene>
    <name evidence="2" type="ORF">POVWA1_077140</name>
    <name evidence="3" type="ORF">POVWA2_076060</name>
</gene>
<keyword evidence="1" id="KW-1133">Transmembrane helix</keyword>
<accession>A0A1A9ALF8</accession>
<proteinExistence type="predicted"/>
<dbReference type="Proteomes" id="UP000078555">
    <property type="component" value="Unassembled WGS sequence"/>
</dbReference>
<keyword evidence="1" id="KW-0472">Membrane</keyword>
<protein>
    <submittedName>
        <fullName evidence="3">PIR Superfamily Protein</fullName>
    </submittedName>
</protein>
<reference evidence="3" key="2">
    <citation type="submission" date="2016-05" db="EMBL/GenBank/DDBJ databases">
        <authorList>
            <person name="Lavstsen T."/>
            <person name="Jespersen J.S."/>
        </authorList>
    </citation>
    <scope>NUCLEOTIDE SEQUENCE [LARGE SCALE GENOMIC DNA]</scope>
</reference>
<sequence length="320" mass="38551">MTDWEITLKHLPSYVIYEKFNDTNFFTDNCTDCNDIESAELEYSGINELCCEMERNLKKLSTILKTVTDTSERCKYLNFWFYYQIWKRFTSHREKIYDTSIISKLTYVWSIISERINKDKCTDIYHKNIPLETWKEMKDLHDYFKNYDTIEKDILHRDRCQSYKNYVEYNDILYKKYHNECCVSSNKNIENYFNCNERFNPSNLLSKLKCEHKDLALEVNSQKADALKEEEQEDNSLTSSDINPVVTVSCTIFVLFFFSFIMYKFTPFGSWLYKRLQKNRIIKYHGHKEETQESLEHEYEIFSRNNQNDAHSIGYNSMLS</sequence>
<name>A0A1A9ALF8_PLAOA</name>
<dbReference type="InterPro" id="IPR008780">
    <property type="entry name" value="Plasmodium_Vir"/>
</dbReference>
<dbReference type="EMBL" id="FLRD01001147">
    <property type="protein sequence ID" value="SBT56604.1"/>
    <property type="molecule type" value="Genomic_DNA"/>
</dbReference>
<evidence type="ECO:0000313" key="3">
    <source>
        <dbReference type="EMBL" id="SBT56915.1"/>
    </source>
</evidence>
<evidence type="ECO:0000313" key="4">
    <source>
        <dbReference type="Proteomes" id="UP000078550"/>
    </source>
</evidence>
<evidence type="ECO:0000313" key="2">
    <source>
        <dbReference type="EMBL" id="SBT56604.1"/>
    </source>
</evidence>
<keyword evidence="1" id="KW-0812">Transmembrane</keyword>
<reference evidence="4 5" key="1">
    <citation type="submission" date="2016-05" db="EMBL/GenBank/DDBJ databases">
        <authorList>
            <person name="Naeem Raeece"/>
        </authorList>
    </citation>
    <scope>NUCLEOTIDE SEQUENCE [LARGE SCALE GENOMIC DNA]</scope>
</reference>
<feature type="transmembrane region" description="Helical" evidence="1">
    <location>
        <begin position="252"/>
        <end position="273"/>
    </location>
</feature>
<keyword evidence="5" id="KW-1185">Reference proteome</keyword>
<dbReference type="AlphaFoldDB" id="A0A1A9ALF8"/>
<evidence type="ECO:0000256" key="1">
    <source>
        <dbReference type="SAM" id="Phobius"/>
    </source>
</evidence>
<dbReference type="EMBL" id="FLRE01001621">
    <property type="protein sequence ID" value="SBT56915.1"/>
    <property type="molecule type" value="Genomic_DNA"/>
</dbReference>
<dbReference type="Proteomes" id="UP000078550">
    <property type="component" value="Unassembled WGS sequence"/>
</dbReference>
<dbReference type="Pfam" id="PF05795">
    <property type="entry name" value="Plasmodium_Vir"/>
    <property type="match status" value="2"/>
</dbReference>